<protein>
    <recommendedName>
        <fullName evidence="3">MmcQ/YjbR family DNA-binding protein</fullName>
    </recommendedName>
</protein>
<name>A0ABU8MJT0_9PSEU</name>
<evidence type="ECO:0000313" key="1">
    <source>
        <dbReference type="EMBL" id="MEJ2866708.1"/>
    </source>
</evidence>
<evidence type="ECO:0008006" key="3">
    <source>
        <dbReference type="Google" id="ProtNLM"/>
    </source>
</evidence>
<dbReference type="RefSeq" id="WP_337693321.1">
    <property type="nucleotide sequence ID" value="NZ_JBBEGN010000001.1"/>
</dbReference>
<dbReference type="EMBL" id="JBBEGN010000001">
    <property type="protein sequence ID" value="MEJ2866708.1"/>
    <property type="molecule type" value="Genomic_DNA"/>
</dbReference>
<dbReference type="Pfam" id="PF04237">
    <property type="entry name" value="YjbR"/>
    <property type="match status" value="1"/>
</dbReference>
<reference evidence="1 2" key="1">
    <citation type="submission" date="2024-03" db="EMBL/GenBank/DDBJ databases">
        <title>Actinomycetospora sp. OC33-EN08, a novel actinomycete isolated from wild orchid (Aerides multiflora).</title>
        <authorList>
            <person name="Suriyachadkun C."/>
        </authorList>
    </citation>
    <scope>NUCLEOTIDE SEQUENCE [LARGE SCALE GENOMIC DNA]</scope>
    <source>
        <strain evidence="1 2">OC33-EN08</strain>
    </source>
</reference>
<dbReference type="Proteomes" id="UP001385809">
    <property type="component" value="Unassembled WGS sequence"/>
</dbReference>
<organism evidence="1 2">
    <name type="scientific">Actinomycetospora aurantiaca</name>
    <dbReference type="NCBI Taxonomy" id="3129233"/>
    <lineage>
        <taxon>Bacteria</taxon>
        <taxon>Bacillati</taxon>
        <taxon>Actinomycetota</taxon>
        <taxon>Actinomycetes</taxon>
        <taxon>Pseudonocardiales</taxon>
        <taxon>Pseudonocardiaceae</taxon>
        <taxon>Actinomycetospora</taxon>
    </lineage>
</organism>
<evidence type="ECO:0000313" key="2">
    <source>
        <dbReference type="Proteomes" id="UP001385809"/>
    </source>
</evidence>
<dbReference type="SUPFAM" id="SSF142906">
    <property type="entry name" value="YjbR-like"/>
    <property type="match status" value="1"/>
</dbReference>
<comment type="caution">
    <text evidence="1">The sequence shown here is derived from an EMBL/GenBank/DDBJ whole genome shotgun (WGS) entry which is preliminary data.</text>
</comment>
<keyword evidence="2" id="KW-1185">Reference proteome</keyword>
<dbReference type="InterPro" id="IPR058532">
    <property type="entry name" value="YjbR/MT2646/Rv2570-like"/>
</dbReference>
<sequence>MGDRPDVPDDVVARIDTVLRAWQGVRQESAWVGIRWKVRDATVAHVFGGEDGLFRITFRGEPDEVAAFGHMGPPYFTVSWGSNVIGMILDEHTDWTELAEALQDSYRIQAPASWTSSDLPADG</sequence>
<gene>
    <name evidence="1" type="ORF">WCD74_02970</name>
</gene>
<proteinExistence type="predicted"/>
<accession>A0ABU8MJT0</accession>
<dbReference type="InterPro" id="IPR038056">
    <property type="entry name" value="YjbR-like_sf"/>
</dbReference>